<proteinExistence type="predicted"/>
<keyword evidence="3" id="KW-0862">Zinc</keyword>
<dbReference type="Proteomes" id="UP000008237">
    <property type="component" value="Unassembled WGS sequence"/>
</dbReference>
<dbReference type="SMART" id="SM00980">
    <property type="entry name" value="THAP"/>
    <property type="match status" value="1"/>
</dbReference>
<evidence type="ECO:0000313" key="10">
    <source>
        <dbReference type="Proteomes" id="UP000008237"/>
    </source>
</evidence>
<accession>E2BMS4</accession>
<evidence type="ECO:0000259" key="8">
    <source>
        <dbReference type="PROSITE" id="PS50950"/>
    </source>
</evidence>
<protein>
    <submittedName>
        <fullName evidence="9">THAP domain-containing protein 2</fullName>
    </submittedName>
</protein>
<dbReference type="InterPro" id="IPR006612">
    <property type="entry name" value="THAP_Znf"/>
</dbReference>
<dbReference type="SMART" id="SM00692">
    <property type="entry name" value="DM3"/>
    <property type="match status" value="1"/>
</dbReference>
<feature type="coiled-coil region" evidence="6">
    <location>
        <begin position="674"/>
        <end position="715"/>
    </location>
</feature>
<keyword evidence="10" id="KW-1185">Reference proteome</keyword>
<dbReference type="GO" id="GO:0003677">
    <property type="term" value="F:DNA binding"/>
    <property type="evidence" value="ECO:0007669"/>
    <property type="project" value="UniProtKB-UniRule"/>
</dbReference>
<feature type="domain" description="THAP-type" evidence="8">
    <location>
        <begin position="1"/>
        <end position="78"/>
    </location>
</feature>
<evidence type="ECO:0000256" key="7">
    <source>
        <dbReference type="SAM" id="MobiDB-lite"/>
    </source>
</evidence>
<evidence type="ECO:0000313" key="9">
    <source>
        <dbReference type="EMBL" id="EFN83012.1"/>
    </source>
</evidence>
<organism evidence="10">
    <name type="scientific">Harpegnathos saltator</name>
    <name type="common">Jerdon's jumping ant</name>
    <dbReference type="NCBI Taxonomy" id="610380"/>
    <lineage>
        <taxon>Eukaryota</taxon>
        <taxon>Metazoa</taxon>
        <taxon>Ecdysozoa</taxon>
        <taxon>Arthropoda</taxon>
        <taxon>Hexapoda</taxon>
        <taxon>Insecta</taxon>
        <taxon>Pterygota</taxon>
        <taxon>Neoptera</taxon>
        <taxon>Endopterygota</taxon>
        <taxon>Hymenoptera</taxon>
        <taxon>Apocrita</taxon>
        <taxon>Aculeata</taxon>
        <taxon>Formicoidea</taxon>
        <taxon>Formicidae</taxon>
        <taxon>Ponerinae</taxon>
        <taxon>Ponerini</taxon>
        <taxon>Harpegnathos</taxon>
    </lineage>
</organism>
<evidence type="ECO:0000256" key="5">
    <source>
        <dbReference type="PROSITE-ProRule" id="PRU00309"/>
    </source>
</evidence>
<dbReference type="OrthoDB" id="6752799at2759"/>
<keyword evidence="4 5" id="KW-0238">DNA-binding</keyword>
<name>E2BMS4_HARSA</name>
<feature type="region of interest" description="Disordered" evidence="7">
    <location>
        <begin position="391"/>
        <end position="436"/>
    </location>
</feature>
<evidence type="ECO:0000256" key="3">
    <source>
        <dbReference type="ARBA" id="ARBA00022833"/>
    </source>
</evidence>
<dbReference type="OMA" id="HFEPQEW"/>
<sequence>MPGCAAVGCNNRSEKGYRMKCFPRDPKLRKIWQERVARANWEPSNNSFLCDIHFESDKWCIMDNGRIKLKKNAIPSIFIETSTRKSFKKRLNTTNANNENNCKIENSMMYVENNREHSSTDYLEEKYSDSQNIDDPSIQLFAHQKMNNFSKEIESKQISPVQHNDFQKEIILISDDNIETINIVNICNTEKQVVDGENEKPVSDSISNLADNLNEDLSKSQVKDEAEEISVRPYNYDEIEEKLKQICDGPFEENNSNSTEKPYSISDDEKKVLQQTSNRIPIHKSKNYKLFSKSDIRHILTNDTEDIEVIFSTENREENAEVHGCASHNNDVVDDIEKLDSHEIDIDCVSNDKEIEQNINVTPNIMAAMKRKRITRNEIMKSIEKSICNASSQDTNSISDSDGIFDDDAEGGNEKRKKQRIQNKNTIDASPATPKFTVKVTGHPDDVSDIMYNLSKSVGDTNTQRYNDDHTPKEGDGFITSVITIDDCPADVDDEDESQDDDSLSACAKNITTKYNDRKLPSTSENSLCLSTVTAHVDEKSHNLNTNNSRLIPVVKNIIRLPADDCSLKHKYEKLQQKSKMQANAVEQLSNQLIFCKRVGQGLQNKNSVFQKKIQSLMNELNALTNNLSSSTKRMKENVDLKQKLTDDLSSRLSYLEESNKKLVKSMAVGNERVKKLESQVKQRDNRIKELNWKLEKASKYLERAEKNTNTYRRKMLNMQTFLKRKKLMDDKITRLNEILVNVVKESYSGKVLPMNVALEIKKTCGTTGYDKLLSSRLPLPTLSAVRIANDNLSDSNESINEILRIVPLRGSTNDIFDKQCTINNIEVDSENVESISREIVIDNTETIMGTVQDIFEESNDDDDFSTNELTEHFLSQLSTLM</sequence>
<dbReference type="AlphaFoldDB" id="E2BMS4"/>
<keyword evidence="6" id="KW-0175">Coiled coil</keyword>
<dbReference type="InParanoid" id="E2BMS4"/>
<dbReference type="Pfam" id="PF05485">
    <property type="entry name" value="THAP"/>
    <property type="match status" value="1"/>
</dbReference>
<evidence type="ECO:0000256" key="2">
    <source>
        <dbReference type="ARBA" id="ARBA00022771"/>
    </source>
</evidence>
<gene>
    <name evidence="9" type="ORF">EAI_05838</name>
</gene>
<evidence type="ECO:0000256" key="1">
    <source>
        <dbReference type="ARBA" id="ARBA00022723"/>
    </source>
</evidence>
<evidence type="ECO:0000256" key="6">
    <source>
        <dbReference type="SAM" id="Coils"/>
    </source>
</evidence>
<feature type="coiled-coil region" evidence="6">
    <location>
        <begin position="572"/>
        <end position="634"/>
    </location>
</feature>
<evidence type="ECO:0000256" key="4">
    <source>
        <dbReference type="ARBA" id="ARBA00023125"/>
    </source>
</evidence>
<dbReference type="PANTHER" id="PTHR47696">
    <property type="entry name" value="THAP DOMAIN-CONTAINING PROTEIN 2"/>
    <property type="match status" value="1"/>
</dbReference>
<keyword evidence="2 5" id="KW-0863">Zinc-finger</keyword>
<dbReference type="PROSITE" id="PS50950">
    <property type="entry name" value="ZF_THAP"/>
    <property type="match status" value="1"/>
</dbReference>
<dbReference type="GO" id="GO:0008270">
    <property type="term" value="F:zinc ion binding"/>
    <property type="evidence" value="ECO:0007669"/>
    <property type="project" value="UniProtKB-KW"/>
</dbReference>
<reference evidence="9 10" key="1">
    <citation type="journal article" date="2010" name="Science">
        <title>Genomic comparison of the ants Camponotus floridanus and Harpegnathos saltator.</title>
        <authorList>
            <person name="Bonasio R."/>
            <person name="Zhang G."/>
            <person name="Ye C."/>
            <person name="Mutti N.S."/>
            <person name="Fang X."/>
            <person name="Qin N."/>
            <person name="Donahue G."/>
            <person name="Yang P."/>
            <person name="Li Q."/>
            <person name="Li C."/>
            <person name="Zhang P."/>
            <person name="Huang Z."/>
            <person name="Berger S.L."/>
            <person name="Reinberg D."/>
            <person name="Wang J."/>
            <person name="Liebig J."/>
        </authorList>
    </citation>
    <scope>NUCLEOTIDE SEQUENCE [LARGE SCALE GENOMIC DNA]</scope>
    <source>
        <strain evidence="9 10">R22 G/1</strain>
    </source>
</reference>
<dbReference type="SUPFAM" id="SSF57716">
    <property type="entry name" value="Glucocorticoid receptor-like (DNA-binding domain)"/>
    <property type="match status" value="1"/>
</dbReference>
<keyword evidence="1" id="KW-0479">Metal-binding</keyword>
<dbReference type="InterPro" id="IPR026521">
    <property type="entry name" value="THAP2"/>
</dbReference>
<dbReference type="EMBL" id="GL449319">
    <property type="protein sequence ID" value="EFN83012.1"/>
    <property type="molecule type" value="Genomic_DNA"/>
</dbReference>
<dbReference type="PANTHER" id="PTHR47696:SF1">
    <property type="entry name" value="THAP DOMAIN-CONTAINING PROTEIN 2"/>
    <property type="match status" value="1"/>
</dbReference>